<keyword evidence="3" id="KW-1185">Reference proteome</keyword>
<dbReference type="EMBL" id="SNSC02000007">
    <property type="protein sequence ID" value="TID23098.1"/>
    <property type="molecule type" value="Genomic_DNA"/>
</dbReference>
<feature type="compositionally biased region" description="Polar residues" evidence="1">
    <location>
        <begin position="56"/>
        <end position="73"/>
    </location>
</feature>
<name>A0A4Z1P652_9PEZI</name>
<feature type="region of interest" description="Disordered" evidence="1">
    <location>
        <begin position="56"/>
        <end position="76"/>
    </location>
</feature>
<evidence type="ECO:0000313" key="2">
    <source>
        <dbReference type="EMBL" id="TID23098.1"/>
    </source>
</evidence>
<comment type="caution">
    <text evidence="2">The sequence shown here is derived from an EMBL/GenBank/DDBJ whole genome shotgun (WGS) entry which is preliminary data.</text>
</comment>
<proteinExistence type="predicted"/>
<evidence type="ECO:0000313" key="3">
    <source>
        <dbReference type="Proteomes" id="UP000298493"/>
    </source>
</evidence>
<organism evidence="2 3">
    <name type="scientific">Venturia nashicola</name>
    <dbReference type="NCBI Taxonomy" id="86259"/>
    <lineage>
        <taxon>Eukaryota</taxon>
        <taxon>Fungi</taxon>
        <taxon>Dikarya</taxon>
        <taxon>Ascomycota</taxon>
        <taxon>Pezizomycotina</taxon>
        <taxon>Dothideomycetes</taxon>
        <taxon>Pleosporomycetidae</taxon>
        <taxon>Venturiales</taxon>
        <taxon>Venturiaceae</taxon>
        <taxon>Venturia</taxon>
    </lineage>
</organism>
<dbReference type="AlphaFoldDB" id="A0A4Z1P652"/>
<dbReference type="Proteomes" id="UP000298493">
    <property type="component" value="Unassembled WGS sequence"/>
</dbReference>
<accession>A0A4Z1P652</accession>
<gene>
    <name evidence="2" type="ORF">E6O75_ATG02272</name>
</gene>
<feature type="region of interest" description="Disordered" evidence="1">
    <location>
        <begin position="1"/>
        <end position="36"/>
    </location>
</feature>
<reference evidence="2 3" key="1">
    <citation type="submission" date="2019-04" db="EMBL/GenBank/DDBJ databases">
        <title>High contiguity whole genome sequence and gene annotation resource for two Venturia nashicola isolates.</title>
        <authorList>
            <person name="Prokchorchik M."/>
            <person name="Won K."/>
            <person name="Lee Y."/>
            <person name="Choi E.D."/>
            <person name="Segonzac C."/>
            <person name="Sohn K.H."/>
        </authorList>
    </citation>
    <scope>NUCLEOTIDE SEQUENCE [LARGE SCALE GENOMIC DNA]</scope>
    <source>
        <strain evidence="2 3">PRI2</strain>
    </source>
</reference>
<protein>
    <submittedName>
        <fullName evidence="2">Uncharacterized protein</fullName>
    </submittedName>
</protein>
<sequence length="86" mass="8859">MLRVERRGQGSPPKGTLPREPSQGTPPKGTLPGNVPCPPPILQLIIHLALEETAGVSATSTAVPHGLAQSTRPSPAHLISCAANMP</sequence>
<evidence type="ECO:0000256" key="1">
    <source>
        <dbReference type="SAM" id="MobiDB-lite"/>
    </source>
</evidence>